<dbReference type="InterPro" id="IPR045659">
    <property type="entry name" value="LptD_2"/>
</dbReference>
<dbReference type="EMBL" id="SNRY01000609">
    <property type="protein sequence ID" value="KAA6338524.1"/>
    <property type="molecule type" value="Genomic_DNA"/>
</dbReference>
<dbReference type="InterPro" id="IPR050218">
    <property type="entry name" value="LptD"/>
</dbReference>
<dbReference type="GO" id="GO:0009279">
    <property type="term" value="C:cell outer membrane"/>
    <property type="evidence" value="ECO:0007669"/>
    <property type="project" value="TreeGrafter"/>
</dbReference>
<gene>
    <name evidence="3" type="ORF">EZS27_013475</name>
</gene>
<comment type="caution">
    <text evidence="3">The sequence shown here is derived from an EMBL/GenBank/DDBJ whole genome shotgun (WGS) entry which is preliminary data.</text>
</comment>
<accession>A0A5J4RXI3</accession>
<evidence type="ECO:0000313" key="3">
    <source>
        <dbReference type="EMBL" id="KAA6338524.1"/>
    </source>
</evidence>
<dbReference type="AlphaFoldDB" id="A0A5J4RXI3"/>
<dbReference type="GO" id="GO:1990351">
    <property type="term" value="C:transporter complex"/>
    <property type="evidence" value="ECO:0007669"/>
    <property type="project" value="TreeGrafter"/>
</dbReference>
<feature type="domain" description="LPS-assembly protein LptD central" evidence="2">
    <location>
        <begin position="211"/>
        <end position="690"/>
    </location>
</feature>
<feature type="region of interest" description="Disordered" evidence="1">
    <location>
        <begin position="743"/>
        <end position="781"/>
    </location>
</feature>
<dbReference type="PANTHER" id="PTHR30189">
    <property type="entry name" value="LPS-ASSEMBLY PROTEIN"/>
    <property type="match status" value="1"/>
</dbReference>
<evidence type="ECO:0000256" key="1">
    <source>
        <dbReference type="SAM" id="MobiDB-lite"/>
    </source>
</evidence>
<organism evidence="3">
    <name type="scientific">termite gut metagenome</name>
    <dbReference type="NCBI Taxonomy" id="433724"/>
    <lineage>
        <taxon>unclassified sequences</taxon>
        <taxon>metagenomes</taxon>
        <taxon>organismal metagenomes</taxon>
    </lineage>
</organism>
<name>A0A5J4RXI3_9ZZZZ</name>
<feature type="compositionally biased region" description="Basic and acidic residues" evidence="1">
    <location>
        <begin position="745"/>
        <end position="755"/>
    </location>
</feature>
<sequence length="913" mass="105008">MSAVKIYISFFLFFILLMFPNEAISQRRKGEMFFDTLRTNTLRTDTLANDSLAWIPLKKKQPLDAPVVYEANDSIVFTKNGYAHLYGKGKVNYEKIELTSEIITMNMDSSTVYARGVMDSLGIETGIPIFKDGETPYETKTIRYNFKSKKGLISHVVTQQGEGYVTGNNAKKGQDDELFMVNGKYTTCDNHEHPHFYLHLTRAKVRPKKNVVTGPAYLVVEDVPIYLLFVPFFFFPFSSSYSSGFIMPTYMDDSSRGFGLTGGGYYFAINDKMDLKATGEIFTKGSWALGVESSYNKRYKYSGSLQTYFQTTKTGDKNLPDYSVSKDFKLSWSHRQDPKASPNTTFSASVNFATSSYEKTNVNNYYNPQLSSQNTKTSSISYSRTFPDQKLTISGTTNIAQTMRDSSVAMTLPDMNITLSRIFPFKRKKAAGDEKWYEKISMSYTGRVTNSIRTKDNLLFKSNLIKDWTNGMNHAIPVSLTLTLFKYINLTPSVNYTERWYTRKVMQDWDNSRNQLIPTDTIYGFYRIYNYNTSLGINTKLYGMYKPLFKFAREKEVQIRHVFTPQISISAAPDFGSARYGYYETVTYTDSKGELQVREYSPYSGGSFGVPGKGKQGNINFNVSNNIEMKMKSDRDSTGIRKISLIDELGASISYNMAAKTKPWSDLSMRLRIKFSKSYTLNLNSSFATYAYQFDKNGRVYVGDRTEWSYGRFGRFQGYGSSFNYSFNNNTLDNLKKSWNNLFGTKEDNQDKDENSENSENETGTTDNKPESDTGKRKVKAQTDANGYQVFKMPWSFNINYSFNIREDQSKQINERSMRYPYSYTHTLNMSGNIKISNRWSTNFNSGYDFINKEITQTTFSLSRDLHCWTMSASLSPFGRWRSYNFIIRANSTILQDLKWEQRSQMQSNIKWY</sequence>
<protein>
    <submittedName>
        <fullName evidence="3">LPS-assembly protein LptD</fullName>
    </submittedName>
</protein>
<dbReference type="Pfam" id="PF19838">
    <property type="entry name" value="LptD_2"/>
    <property type="match status" value="1"/>
</dbReference>
<reference evidence="3" key="1">
    <citation type="submission" date="2019-03" db="EMBL/GenBank/DDBJ databases">
        <title>Single cell metagenomics reveals metabolic interactions within the superorganism composed of flagellate Streblomastix strix and complex community of Bacteroidetes bacteria on its surface.</title>
        <authorList>
            <person name="Treitli S.C."/>
            <person name="Kolisko M."/>
            <person name="Husnik F."/>
            <person name="Keeling P."/>
            <person name="Hampl V."/>
        </authorList>
    </citation>
    <scope>NUCLEOTIDE SEQUENCE</scope>
    <source>
        <strain evidence="3">STM</strain>
    </source>
</reference>
<proteinExistence type="predicted"/>
<evidence type="ECO:0000259" key="2">
    <source>
        <dbReference type="Pfam" id="PF19838"/>
    </source>
</evidence>
<dbReference type="PANTHER" id="PTHR30189:SF1">
    <property type="entry name" value="LPS-ASSEMBLY PROTEIN LPTD"/>
    <property type="match status" value="1"/>
</dbReference>